<accession>A0A317W396</accession>
<evidence type="ECO:0000313" key="3">
    <source>
        <dbReference type="Proteomes" id="UP000246171"/>
    </source>
</evidence>
<keyword evidence="3" id="KW-1185">Reference proteome</keyword>
<keyword evidence="1" id="KW-0472">Membrane</keyword>
<comment type="caution">
    <text evidence="2">The sequence shown here is derived from an EMBL/GenBank/DDBJ whole genome shotgun (WGS) entry which is preliminary data.</text>
</comment>
<keyword evidence="1" id="KW-0812">Transmembrane</keyword>
<keyword evidence="1" id="KW-1133">Transmembrane helix</keyword>
<organism evidence="2 3">
    <name type="scientific">Aspergillus eucalypticola (strain CBS 122712 / IBT 29274)</name>
    <dbReference type="NCBI Taxonomy" id="1448314"/>
    <lineage>
        <taxon>Eukaryota</taxon>
        <taxon>Fungi</taxon>
        <taxon>Dikarya</taxon>
        <taxon>Ascomycota</taxon>
        <taxon>Pezizomycotina</taxon>
        <taxon>Eurotiomycetes</taxon>
        <taxon>Eurotiomycetidae</taxon>
        <taxon>Eurotiales</taxon>
        <taxon>Aspergillaceae</taxon>
        <taxon>Aspergillus</taxon>
        <taxon>Aspergillus subgen. Circumdati</taxon>
    </lineage>
</organism>
<feature type="non-terminal residue" evidence="2">
    <location>
        <position position="60"/>
    </location>
</feature>
<name>A0A317W396_ASPEC</name>
<feature type="transmembrane region" description="Helical" evidence="1">
    <location>
        <begin position="6"/>
        <end position="27"/>
    </location>
</feature>
<protein>
    <submittedName>
        <fullName evidence="2">Uncharacterized protein</fullName>
    </submittedName>
</protein>
<gene>
    <name evidence="2" type="ORF">BO83DRAFT_375698</name>
</gene>
<evidence type="ECO:0000256" key="1">
    <source>
        <dbReference type="SAM" id="Phobius"/>
    </source>
</evidence>
<dbReference type="Proteomes" id="UP000246171">
    <property type="component" value="Unassembled WGS sequence"/>
</dbReference>
<dbReference type="AlphaFoldDB" id="A0A317W396"/>
<evidence type="ECO:0000313" key="2">
    <source>
        <dbReference type="EMBL" id="PWY79752.1"/>
    </source>
</evidence>
<dbReference type="VEuPathDB" id="FungiDB:BO83DRAFT_375698"/>
<reference evidence="2" key="1">
    <citation type="submission" date="2016-12" db="EMBL/GenBank/DDBJ databases">
        <title>The genomes of Aspergillus section Nigri reveals drivers in fungal speciation.</title>
        <authorList>
            <consortium name="DOE Joint Genome Institute"/>
            <person name="Vesth T.C."/>
            <person name="Nybo J."/>
            <person name="Theobald S."/>
            <person name="Brandl J."/>
            <person name="Frisvad J.C."/>
            <person name="Nielsen K.F."/>
            <person name="Lyhne E.K."/>
            <person name="Kogle M.E."/>
            <person name="Kuo A."/>
            <person name="Riley R."/>
            <person name="Clum A."/>
            <person name="Nolan M."/>
            <person name="Lipzen A."/>
            <person name="Salamov A."/>
            <person name="Henrissat B."/>
            <person name="Wiebenga A."/>
            <person name="De vries R.P."/>
            <person name="Grigoriev I.V."/>
            <person name="Mortensen U.H."/>
            <person name="Andersen M.R."/>
            <person name="Baker S.E."/>
        </authorList>
    </citation>
    <scope>NUCLEOTIDE SEQUENCE</scope>
    <source>
        <strain evidence="2">CBS 122712</strain>
    </source>
</reference>
<proteinExistence type="predicted"/>
<dbReference type="GeneID" id="37052487"/>
<dbReference type="RefSeq" id="XP_025390899.1">
    <property type="nucleotide sequence ID" value="XM_025530525.1"/>
</dbReference>
<sequence length="60" mass="6962">MELFDLTFLMQIFVNAILIMLLVYLFARLFVRSGAAGWLQPGRLDDSRSAISHMIQVRLY</sequence>
<dbReference type="EMBL" id="MSFU01000005">
    <property type="protein sequence ID" value="PWY79752.1"/>
    <property type="molecule type" value="Genomic_DNA"/>
</dbReference>